<dbReference type="RefSeq" id="WP_165755736.1">
    <property type="nucleotide sequence ID" value="NZ_MZGX01000015.1"/>
</dbReference>
<dbReference type="NCBIfam" id="TIGR04066">
    <property type="entry name" value="nat_prod_clost"/>
    <property type="match status" value="1"/>
</dbReference>
<dbReference type="InterPro" id="IPR027417">
    <property type="entry name" value="P-loop_NTPase"/>
</dbReference>
<dbReference type="STRING" id="48256.CLHUN_24550"/>
<organism evidence="1 2">
    <name type="scientific">Ruminiclostridium hungatei</name>
    <name type="common">Clostridium hungatei</name>
    <dbReference type="NCBI Taxonomy" id="48256"/>
    <lineage>
        <taxon>Bacteria</taxon>
        <taxon>Bacillati</taxon>
        <taxon>Bacillota</taxon>
        <taxon>Clostridia</taxon>
        <taxon>Eubacteriales</taxon>
        <taxon>Oscillospiraceae</taxon>
        <taxon>Ruminiclostridium</taxon>
    </lineage>
</organism>
<reference evidence="1 2" key="1">
    <citation type="submission" date="2017-03" db="EMBL/GenBank/DDBJ databases">
        <title>Genome sequence of Clostridium hungatei DSM 14427.</title>
        <authorList>
            <person name="Poehlein A."/>
            <person name="Daniel R."/>
        </authorList>
    </citation>
    <scope>NUCLEOTIDE SEQUENCE [LARGE SCALE GENOMIC DNA]</scope>
    <source>
        <strain evidence="1 2">DSM 14427</strain>
    </source>
</reference>
<evidence type="ECO:0008006" key="3">
    <source>
        <dbReference type="Google" id="ProtNLM"/>
    </source>
</evidence>
<dbReference type="EMBL" id="MZGX01000015">
    <property type="protein sequence ID" value="OPX43735.1"/>
    <property type="molecule type" value="Genomic_DNA"/>
</dbReference>
<evidence type="ECO:0000313" key="2">
    <source>
        <dbReference type="Proteomes" id="UP000191554"/>
    </source>
</evidence>
<gene>
    <name evidence="1" type="ORF">CLHUN_24550</name>
</gene>
<keyword evidence="2" id="KW-1185">Reference proteome</keyword>
<dbReference type="Proteomes" id="UP000191554">
    <property type="component" value="Unassembled WGS sequence"/>
</dbReference>
<dbReference type="AlphaFoldDB" id="A0A1V4SJX5"/>
<dbReference type="InterPro" id="IPR023823">
    <property type="entry name" value="CHP04066_peptide_maturation"/>
</dbReference>
<evidence type="ECO:0000313" key="1">
    <source>
        <dbReference type="EMBL" id="OPX43735.1"/>
    </source>
</evidence>
<proteinExistence type="predicted"/>
<accession>A0A1V4SJX5</accession>
<protein>
    <recommendedName>
        <fullName evidence="3">Peptide maturation system protein</fullName>
    </recommendedName>
</protein>
<dbReference type="Gene3D" id="3.40.50.300">
    <property type="entry name" value="P-loop containing nucleotide triphosphate hydrolases"/>
    <property type="match status" value="1"/>
</dbReference>
<comment type="caution">
    <text evidence="1">The sequence shown here is derived from an EMBL/GenBank/DDBJ whole genome shotgun (WGS) entry which is preliminary data.</text>
</comment>
<sequence length="371" mass="42161">MIRKKRLLVYPFDNDFLAVIKHTELISEYEITKLVSPNGWGFAGKDAGSSGKWKETGIKVEGNFKEALGACEAVLFVDSHLKLDFEKIVYPKMLEAITGKKDILCEIKVEDKIKKELAELASNNGVSCDFLSDNEVWSSPALSEIYNINIPVIFVLGISERANKFEIQLALRKRLLKEGYKVSQVGTKKYCELLGFHSMPSFIYGNSLSEPEKITLFNHYIKKMEKEEKPDVIIIGLPGGTMKFNNKYTCNYGITSYEISQAVIPDAAICSVLYEDYKPAYFENVCKSLQYKLGFKVDCFNLSNYQFDWIRTESSMQMCFTLLDSKAVIQKIENLSGMETPIFNILEEDHSDEMCKFILDKLGSYAEVSAF</sequence>
<name>A0A1V4SJX5_RUMHU</name>